<sequence length="489" mass="51044">MSTMEPADDLPLLVDMMKRVVHITPDNVPSDSRLPQTGDAAGDHLVPGIPATMGMDGMDNHAMQAEFAQIPLTMLKQYKSEIGIPDTNQPLSDQDKLKLVNLHRAKREQAGVNTAADLSGPQPGQRAGNRNGTSPGEEDGTLPGKNDSQSSPRSVKQAQHSPTLEHPMYQQQQPGGRPNHQPGGLGWLGSTPFMNPQQPPMNIMRPNPMGGPMDGGGMPGPPMGFNGPFGRGMASGPMGNMIMSPGMSPPSMNPQQQQPPMNIMRPNPMGGPMMGGLPQSMMGGGPGPSGMQGPPMGVNGPFGQGMVGGPMGNMIMSPGMSHPQAGGMRNPQMVSTGIPYRHNMQNIHKQPMPGNDVSPAPNADSPFNFGGPCGSGTPQFNQALGRQTPTAMGTAPSTPAPGTGMNNGLLPPSTPNNPMTAPSPSSMLSMNGGGAAITTDLFSTDFINSVANTLEDFDTSIFRPGGEIIFERDFGQWFNGDDAMGGGLS</sequence>
<dbReference type="EMBL" id="WQMT02000004">
    <property type="protein sequence ID" value="KAG9224228.1"/>
    <property type="molecule type" value="Genomic_DNA"/>
</dbReference>
<keyword evidence="2" id="KW-1185">Reference proteome</keyword>
<protein>
    <submittedName>
        <fullName evidence="1">Uncharacterized protein</fullName>
    </submittedName>
</protein>
<evidence type="ECO:0000313" key="2">
    <source>
        <dbReference type="Proteomes" id="UP000824881"/>
    </source>
</evidence>
<organism evidence="1 2">
    <name type="scientific">Pleurotus cornucopiae</name>
    <name type="common">Cornucopia mushroom</name>
    <dbReference type="NCBI Taxonomy" id="5321"/>
    <lineage>
        <taxon>Eukaryota</taxon>
        <taxon>Fungi</taxon>
        <taxon>Dikarya</taxon>
        <taxon>Basidiomycota</taxon>
        <taxon>Agaricomycotina</taxon>
        <taxon>Agaricomycetes</taxon>
        <taxon>Agaricomycetidae</taxon>
        <taxon>Agaricales</taxon>
        <taxon>Pleurotineae</taxon>
        <taxon>Pleurotaceae</taxon>
        <taxon>Pleurotus</taxon>
    </lineage>
</organism>
<gene>
    <name evidence="1" type="ORF">CCMSSC00406_0004727</name>
</gene>
<evidence type="ECO:0000313" key="1">
    <source>
        <dbReference type="EMBL" id="KAG9224228.1"/>
    </source>
</evidence>
<comment type="caution">
    <text evidence="1">The sequence shown here is derived from an EMBL/GenBank/DDBJ whole genome shotgun (WGS) entry which is preliminary data.</text>
</comment>
<reference evidence="1 2" key="1">
    <citation type="journal article" date="2021" name="Appl. Environ. Microbiol.">
        <title>Genetic linkage and physical mapping for an oyster mushroom Pleurotus cornucopiae and QTL analysis for the trait cap color.</title>
        <authorList>
            <person name="Zhang Y."/>
            <person name="Gao W."/>
            <person name="Sonnenberg A."/>
            <person name="Chen Q."/>
            <person name="Zhang J."/>
            <person name="Huang C."/>
        </authorList>
    </citation>
    <scope>NUCLEOTIDE SEQUENCE [LARGE SCALE GENOMIC DNA]</scope>
    <source>
        <strain evidence="1">CCMSSC00406</strain>
    </source>
</reference>
<dbReference type="Proteomes" id="UP000824881">
    <property type="component" value="Unassembled WGS sequence"/>
</dbReference>
<accession>A0ACB7J105</accession>
<proteinExistence type="predicted"/>
<name>A0ACB7J105_PLECO</name>